<name>A0A2U3LRP0_9FIRM</name>
<accession>A0A2U3LRP0</accession>
<organism evidence="1 2">
    <name type="scientific">Candidatus Desulfosporosinus infrequens</name>
    <dbReference type="NCBI Taxonomy" id="2043169"/>
    <lineage>
        <taxon>Bacteria</taxon>
        <taxon>Bacillati</taxon>
        <taxon>Bacillota</taxon>
        <taxon>Clostridia</taxon>
        <taxon>Eubacteriales</taxon>
        <taxon>Desulfitobacteriaceae</taxon>
        <taxon>Desulfosporosinus</taxon>
    </lineage>
</organism>
<gene>
    <name evidence="1" type="ORF">SBF1_7670001</name>
</gene>
<dbReference type="Proteomes" id="UP000238916">
    <property type="component" value="Unassembled WGS sequence"/>
</dbReference>
<dbReference type="Pfam" id="PF08901">
    <property type="entry name" value="DUF1847"/>
    <property type="match status" value="1"/>
</dbReference>
<evidence type="ECO:0000313" key="1">
    <source>
        <dbReference type="EMBL" id="SPF54548.1"/>
    </source>
</evidence>
<sequence>MSNDHTNCEEFKAATELYRSDEFVSKFTVAAAEIEGAYYGKLARVEEIIVFDKKIGAQNIGIATGGALINEAKIFAKILQAKGLKSFAVSCKVGSTDKTEVGVPEASKVEKGCHESLCSPIM</sequence>
<dbReference type="AlphaFoldDB" id="A0A2U3LRP0"/>
<protein>
    <submittedName>
        <fullName evidence="1">Uncharacterized protein</fullName>
    </submittedName>
</protein>
<proteinExistence type="predicted"/>
<evidence type="ECO:0000313" key="2">
    <source>
        <dbReference type="Proteomes" id="UP000238916"/>
    </source>
</evidence>
<dbReference type="InterPro" id="IPR014997">
    <property type="entry name" value="DUF1847"/>
</dbReference>
<dbReference type="EMBL" id="OMOF01000742">
    <property type="protein sequence ID" value="SPF54548.1"/>
    <property type="molecule type" value="Genomic_DNA"/>
</dbReference>
<reference evidence="2" key="1">
    <citation type="submission" date="2018-02" db="EMBL/GenBank/DDBJ databases">
        <authorList>
            <person name="Hausmann B."/>
        </authorList>
    </citation>
    <scope>NUCLEOTIDE SEQUENCE [LARGE SCALE GENOMIC DNA]</scope>
    <source>
        <strain evidence="2">Peat soil MAG SbF1</strain>
    </source>
</reference>